<keyword evidence="4 8" id="KW-0560">Oxidoreductase</keyword>
<comment type="cofactor">
    <cofactor evidence="1">
        <name>Mn(2+)</name>
        <dbReference type="ChEBI" id="CHEBI:29035"/>
    </cofactor>
</comment>
<dbReference type="PANTHER" id="PTHR43275">
    <property type="entry name" value="D-MALATE DEHYDROGENASE [DECARBOXYLATING]"/>
    <property type="match status" value="1"/>
</dbReference>
<dbReference type="Proteomes" id="UP000789752">
    <property type="component" value="Unassembled WGS sequence"/>
</dbReference>
<name>A0ABM8U5A4_9BURK</name>
<comment type="caution">
    <text evidence="8">The sequence shown here is derived from an EMBL/GenBank/DDBJ whole genome shotgun (WGS) entry which is preliminary data.</text>
</comment>
<evidence type="ECO:0000256" key="4">
    <source>
        <dbReference type="ARBA" id="ARBA00023002"/>
    </source>
</evidence>
<keyword evidence="3" id="KW-0479">Metal-binding</keyword>
<evidence type="ECO:0000256" key="3">
    <source>
        <dbReference type="ARBA" id="ARBA00022723"/>
    </source>
</evidence>
<evidence type="ECO:0000256" key="6">
    <source>
        <dbReference type="ARBA" id="ARBA00023211"/>
    </source>
</evidence>
<gene>
    <name evidence="8" type="ORF">R54767_02996</name>
</gene>
<organism evidence="8 9">
    <name type="scientific">Paraburkholderia gardini</name>
    <dbReference type="NCBI Taxonomy" id="2823469"/>
    <lineage>
        <taxon>Bacteria</taxon>
        <taxon>Pseudomonadati</taxon>
        <taxon>Pseudomonadota</taxon>
        <taxon>Betaproteobacteria</taxon>
        <taxon>Burkholderiales</taxon>
        <taxon>Burkholderiaceae</taxon>
        <taxon>Paraburkholderia</taxon>
    </lineage>
</organism>
<keyword evidence="9" id="KW-1185">Reference proteome</keyword>
<accession>A0ABM8U5A4</accession>
<evidence type="ECO:0000256" key="2">
    <source>
        <dbReference type="ARBA" id="ARBA00001946"/>
    </source>
</evidence>
<reference evidence="8 9" key="1">
    <citation type="submission" date="2021-04" db="EMBL/GenBank/DDBJ databases">
        <authorList>
            <person name="Vanwijnsberghe S."/>
        </authorList>
    </citation>
    <scope>NUCLEOTIDE SEQUENCE [LARGE SCALE GENOMIC DNA]</scope>
    <source>
        <strain evidence="8 9">LMG 32171</strain>
    </source>
</reference>
<evidence type="ECO:0000256" key="5">
    <source>
        <dbReference type="ARBA" id="ARBA00023027"/>
    </source>
</evidence>
<dbReference type="SUPFAM" id="SSF53659">
    <property type="entry name" value="Isocitrate/Isopropylmalate dehydrogenase-like"/>
    <property type="match status" value="1"/>
</dbReference>
<evidence type="ECO:0000256" key="1">
    <source>
        <dbReference type="ARBA" id="ARBA00001936"/>
    </source>
</evidence>
<dbReference type="InterPro" id="IPR024084">
    <property type="entry name" value="IsoPropMal-DH-like_dom"/>
</dbReference>
<keyword evidence="5" id="KW-0520">NAD</keyword>
<dbReference type="GO" id="GO:0009027">
    <property type="term" value="F:tartrate dehydrogenase activity"/>
    <property type="evidence" value="ECO:0007669"/>
    <property type="project" value="UniProtKB-EC"/>
</dbReference>
<protein>
    <submittedName>
        <fullName evidence="8">Tartrate dehydrogenase/decarboxylase</fullName>
        <ecNumber evidence="8">1.1.1.93</ecNumber>
    </submittedName>
</protein>
<dbReference type="Gene3D" id="3.40.718.10">
    <property type="entry name" value="Isopropylmalate Dehydrogenase"/>
    <property type="match status" value="1"/>
</dbReference>
<comment type="cofactor">
    <cofactor evidence="2">
        <name>Mg(2+)</name>
        <dbReference type="ChEBI" id="CHEBI:18420"/>
    </cofactor>
</comment>
<keyword evidence="6" id="KW-0464">Manganese</keyword>
<dbReference type="PANTHER" id="PTHR43275:SF1">
    <property type="entry name" value="D-MALATE DEHYDROGENASE [DECARBOXYLATING]"/>
    <property type="match status" value="1"/>
</dbReference>
<dbReference type="EMBL" id="CAJQYY010000016">
    <property type="protein sequence ID" value="CAG4903676.1"/>
    <property type="molecule type" value="Genomic_DNA"/>
</dbReference>
<evidence type="ECO:0000313" key="8">
    <source>
        <dbReference type="EMBL" id="CAG4903676.1"/>
    </source>
</evidence>
<feature type="domain" description="Isopropylmalate dehydrogenase-like" evidence="7">
    <location>
        <begin position="8"/>
        <end position="62"/>
    </location>
</feature>
<evidence type="ECO:0000313" key="9">
    <source>
        <dbReference type="Proteomes" id="UP000789752"/>
    </source>
</evidence>
<evidence type="ECO:0000259" key="7">
    <source>
        <dbReference type="Pfam" id="PF00180"/>
    </source>
</evidence>
<dbReference type="InterPro" id="IPR050501">
    <property type="entry name" value="ICDH/IPMDH"/>
</dbReference>
<sequence length="71" mass="8230">MPRTAYRIAVIPGDGIGKDVMPEALRALDAVSRRFDIAFDYQHIEWARCDYYARRGQMMPDDWKAQLAARL</sequence>
<dbReference type="Pfam" id="PF00180">
    <property type="entry name" value="Iso_dh"/>
    <property type="match status" value="1"/>
</dbReference>
<proteinExistence type="predicted"/>
<dbReference type="EC" id="1.1.1.93" evidence="8"/>